<dbReference type="AlphaFoldDB" id="A0A644WK98"/>
<organism evidence="1">
    <name type="scientific">bioreactor metagenome</name>
    <dbReference type="NCBI Taxonomy" id="1076179"/>
    <lineage>
        <taxon>unclassified sequences</taxon>
        <taxon>metagenomes</taxon>
        <taxon>ecological metagenomes</taxon>
    </lineage>
</organism>
<gene>
    <name evidence="1" type="ORF">SDC9_50592</name>
</gene>
<dbReference type="InterPro" id="IPR027417">
    <property type="entry name" value="P-loop_NTPase"/>
</dbReference>
<name>A0A644WK98_9ZZZZ</name>
<sequence>MANKKYKIALMGASGSGKTVFLGSYFNLITNFGQGRPVSFNTPEAEDEAGRIIRTLFRQQIPVKEKARKNLLSYSVDSLGMDILFVEVPEGGSKKRRDWQDHKFLPELKSVDGVLFFIPADELMKNPERFLRENGTFLEALSFLFENTASRWTGGGKVPAVFLFTKGDTVPDVSVEQLTDKMTAILVKEGQKFPALSACLSGDRQTVNAFKAIPIGVWPEPKKLPQKYEPQNVIKPMEELYKMMSSQEHERKKIRSAVIATAALLVVSTAVTWGMDHYRWSGAKSEARKLVAASQYADALKVVDSHGKGYIFPDPIPLVPSVLRGGADKESFRSGILKAYEQAQFNNLQPLIEKIDTSRMPDVKSAEYLDASEKVEEYLANPDFRKINQANFDKIYSLRWYFEAGQALHGKTAGSADGASDSGEALNLVESWLGFLPKLPEQWKSEGARKAGELFAFWADMLSPDAGIESVEDFLASAQKLSGNPNATDELKKSIAERETAWKQMIADKWTDRGAKWVQEASALSPEEGIGKILTFLKREDLPENIGKTLSSALNGQYIRLAETLAGDPAADIETLKGVFGRYPDMPEGARKTLSDRILALAKNEASKIAAGIEAASSLEALGARLPDLKLPWTDYPAGKDDVAASFKKTFSRLVASEWEKIAEKGSALAEKKDFAGAKELFASSVEALTARLEKTGLGAFGNGAVAEAAEFQGKKIDELRRSHFSVCKAAFEGLKSSNNKEEILPVAQMLKAFAALWPDSEEAAEAEKASLLLDAVHNGAKAVLTIVSGDFSAVDSLLDTPDMKILLKKDGKTVLETKTVDNEVRPSFGEKHEFTWDIGSRFTLVGMETGGILGSDKEVFNVSVDAGGILGYKKLTGTLKNNGNSITVKLDIELPDSPWN</sequence>
<accession>A0A644WK98</accession>
<comment type="caution">
    <text evidence="1">The sequence shown here is derived from an EMBL/GenBank/DDBJ whole genome shotgun (WGS) entry which is preliminary data.</text>
</comment>
<proteinExistence type="predicted"/>
<dbReference type="Gene3D" id="3.40.50.300">
    <property type="entry name" value="P-loop containing nucleotide triphosphate hydrolases"/>
    <property type="match status" value="1"/>
</dbReference>
<dbReference type="CDD" id="cd00882">
    <property type="entry name" value="Ras_like_GTPase"/>
    <property type="match status" value="1"/>
</dbReference>
<evidence type="ECO:0000313" key="1">
    <source>
        <dbReference type="EMBL" id="MPM04316.1"/>
    </source>
</evidence>
<reference evidence="1" key="1">
    <citation type="submission" date="2019-08" db="EMBL/GenBank/DDBJ databases">
        <authorList>
            <person name="Kucharzyk K."/>
            <person name="Murdoch R.W."/>
            <person name="Higgins S."/>
            <person name="Loffler F."/>
        </authorList>
    </citation>
    <scope>NUCLEOTIDE SEQUENCE</scope>
</reference>
<dbReference type="EMBL" id="VSSQ01001028">
    <property type="protein sequence ID" value="MPM04316.1"/>
    <property type="molecule type" value="Genomic_DNA"/>
</dbReference>
<dbReference type="SUPFAM" id="SSF52540">
    <property type="entry name" value="P-loop containing nucleoside triphosphate hydrolases"/>
    <property type="match status" value="1"/>
</dbReference>
<protein>
    <submittedName>
        <fullName evidence="1">Uncharacterized protein</fullName>
    </submittedName>
</protein>